<reference evidence="1 2" key="1">
    <citation type="submission" date="2017-07" db="EMBL/GenBank/DDBJ databases">
        <title>Recovery of genomes from metagenomes via a dereplication, aggregation, and scoring strategy.</title>
        <authorList>
            <person name="Sieber C.M."/>
            <person name="Probst A.J."/>
            <person name="Sharrar A."/>
            <person name="Thomas B.C."/>
            <person name="Hess M."/>
            <person name="Tringe S.G."/>
            <person name="Banfield J.F."/>
        </authorList>
    </citation>
    <scope>NUCLEOTIDE SEQUENCE [LARGE SCALE GENOMIC DNA]</scope>
    <source>
        <strain evidence="1">JGI_Cruoil_03_51_56</strain>
    </source>
</reference>
<dbReference type="AlphaFoldDB" id="A0A235BZY5"/>
<dbReference type="InterPro" id="IPR016181">
    <property type="entry name" value="Acyl_CoA_acyltransferase"/>
</dbReference>
<gene>
    <name evidence="1" type="ORF">CH330_00885</name>
</gene>
<dbReference type="SUPFAM" id="SSF55729">
    <property type="entry name" value="Acyl-CoA N-acyltransferases (Nat)"/>
    <property type="match status" value="1"/>
</dbReference>
<protein>
    <recommendedName>
        <fullName evidence="3">N-acetyltransferase domain-containing protein</fullName>
    </recommendedName>
</protein>
<dbReference type="Gene3D" id="3.40.630.30">
    <property type="match status" value="1"/>
</dbReference>
<proteinExistence type="predicted"/>
<dbReference type="EMBL" id="NOZP01000020">
    <property type="protein sequence ID" value="OYD17105.1"/>
    <property type="molecule type" value="Genomic_DNA"/>
</dbReference>
<sequence length="181" mass="20076">MQGANIRIIDVDANMIEMLDLQGVLCFRCPLLNEYHVQPESLFPFIEDEKSGIKAAVNKNKILGYAVFGRPEMFPNLNRLPFPTREDALLIAALYATPEARKGNVDVDLLVAVMDFAGENDFEVVQAVCRSEVNLEPEGRTRVFRAAGFTVSEPVEGLCFAETTVKVWDGAEKGHEGNEVN</sequence>
<evidence type="ECO:0000313" key="1">
    <source>
        <dbReference type="EMBL" id="OYD17105.1"/>
    </source>
</evidence>
<evidence type="ECO:0008006" key="3">
    <source>
        <dbReference type="Google" id="ProtNLM"/>
    </source>
</evidence>
<name>A0A235BZY5_UNCW3</name>
<organism evidence="1 2">
    <name type="scientific">candidate division WOR-3 bacterium JGI_Cruoil_03_51_56</name>
    <dbReference type="NCBI Taxonomy" id="1973747"/>
    <lineage>
        <taxon>Bacteria</taxon>
        <taxon>Bacteria division WOR-3</taxon>
    </lineage>
</organism>
<dbReference type="Proteomes" id="UP000215559">
    <property type="component" value="Unassembled WGS sequence"/>
</dbReference>
<accession>A0A235BZY5</accession>
<comment type="caution">
    <text evidence="1">The sequence shown here is derived from an EMBL/GenBank/DDBJ whole genome shotgun (WGS) entry which is preliminary data.</text>
</comment>
<evidence type="ECO:0000313" key="2">
    <source>
        <dbReference type="Proteomes" id="UP000215559"/>
    </source>
</evidence>